<dbReference type="SUPFAM" id="SSF53850">
    <property type="entry name" value="Periplasmic binding protein-like II"/>
    <property type="match status" value="1"/>
</dbReference>
<dbReference type="InterPro" id="IPR018389">
    <property type="entry name" value="DctP_fam"/>
</dbReference>
<feature type="signal peptide" evidence="3">
    <location>
        <begin position="1"/>
        <end position="23"/>
    </location>
</feature>
<accession>A0ABS4GWR0</accession>
<dbReference type="PIRSF" id="PIRSF006470">
    <property type="entry name" value="DctB"/>
    <property type="match status" value="1"/>
</dbReference>
<reference evidence="4 5" key="1">
    <citation type="submission" date="2021-03" db="EMBL/GenBank/DDBJ databases">
        <title>Genomic Encyclopedia of Type Strains, Phase IV (KMG-IV): sequencing the most valuable type-strain genomes for metagenomic binning, comparative biology and taxonomic classification.</title>
        <authorList>
            <person name="Goeker M."/>
        </authorList>
    </citation>
    <scope>NUCLEOTIDE SEQUENCE [LARGE SCALE GENOMIC DNA]</scope>
    <source>
        <strain evidence="4 5">DSM 24738</strain>
    </source>
</reference>
<comment type="caution">
    <text evidence="4">The sequence shown here is derived from an EMBL/GenBank/DDBJ whole genome shotgun (WGS) entry which is preliminary data.</text>
</comment>
<dbReference type="PANTHER" id="PTHR33376:SF2">
    <property type="entry name" value="DICARBOXYLATE-BINDING PERIPLASMIC PROTEIN"/>
    <property type="match status" value="1"/>
</dbReference>
<name>A0ABS4GWR0_9BACL</name>
<dbReference type="RefSeq" id="WP_209812698.1">
    <property type="nucleotide sequence ID" value="NZ_JAGGKT010000026.1"/>
</dbReference>
<dbReference type="PROSITE" id="PS51257">
    <property type="entry name" value="PROKAR_LIPOPROTEIN"/>
    <property type="match status" value="1"/>
</dbReference>
<sequence>MIKSKKVTWATALSLSLSLVLSACGSGSTPSSNSAPAPAPEKKSGGEQPKAEQTSQEAVVLKMAHSNNDKHKYHKGMLEVKRLIEEKSNGKFKVEVFPSTLGSDKELIEGLQMGTVDGAIINTAVLASMIPDLAVIDMPFMFKDREHAYRVLDGEVGDEFLQKINGKDIVALSYWENGFKGITNNVRPIKTPEDLKGLKIRTMESRAQLDAFKAWGANPTPMSFSEVYQAMQQGVIDGHFNAPDTVAANKMYEVQKYYSDIPLFYGALVFGFSPATWNKFTDEEKQMMKEIAIESRDFERKLAQEEEKAGIETLKANMEVEENPDVQAFIDTVKPVWKQYEGEFTPGLIDRVAE</sequence>
<feature type="region of interest" description="Disordered" evidence="2">
    <location>
        <begin position="27"/>
        <end position="56"/>
    </location>
</feature>
<proteinExistence type="predicted"/>
<dbReference type="Gene3D" id="3.40.190.170">
    <property type="entry name" value="Bacterial extracellular solute-binding protein, family 7"/>
    <property type="match status" value="1"/>
</dbReference>
<dbReference type="InterPro" id="IPR038404">
    <property type="entry name" value="TRAP_DctP_sf"/>
</dbReference>
<evidence type="ECO:0000313" key="5">
    <source>
        <dbReference type="Proteomes" id="UP001519343"/>
    </source>
</evidence>
<dbReference type="NCBIfam" id="TIGR00787">
    <property type="entry name" value="dctP"/>
    <property type="match status" value="1"/>
</dbReference>
<dbReference type="InterPro" id="IPR004682">
    <property type="entry name" value="TRAP_DctP"/>
</dbReference>
<feature type="compositionally biased region" description="Low complexity" evidence="2">
    <location>
        <begin position="27"/>
        <end position="36"/>
    </location>
</feature>
<evidence type="ECO:0000313" key="4">
    <source>
        <dbReference type="EMBL" id="MBP1934711.1"/>
    </source>
</evidence>
<dbReference type="Proteomes" id="UP001519343">
    <property type="component" value="Unassembled WGS sequence"/>
</dbReference>
<evidence type="ECO:0000256" key="3">
    <source>
        <dbReference type="SAM" id="SignalP"/>
    </source>
</evidence>
<keyword evidence="1 3" id="KW-0732">Signal</keyword>
<evidence type="ECO:0000256" key="2">
    <source>
        <dbReference type="SAM" id="MobiDB-lite"/>
    </source>
</evidence>
<dbReference type="PANTHER" id="PTHR33376">
    <property type="match status" value="1"/>
</dbReference>
<dbReference type="Pfam" id="PF03480">
    <property type="entry name" value="DctP"/>
    <property type="match status" value="1"/>
</dbReference>
<keyword evidence="5" id="KW-1185">Reference proteome</keyword>
<dbReference type="EMBL" id="JAGGKT010000026">
    <property type="protein sequence ID" value="MBP1934711.1"/>
    <property type="molecule type" value="Genomic_DNA"/>
</dbReference>
<dbReference type="NCBIfam" id="NF037995">
    <property type="entry name" value="TRAP_S1"/>
    <property type="match status" value="1"/>
</dbReference>
<feature type="chain" id="PRO_5046275137" evidence="3">
    <location>
        <begin position="24"/>
        <end position="354"/>
    </location>
</feature>
<evidence type="ECO:0000256" key="1">
    <source>
        <dbReference type="ARBA" id="ARBA00022729"/>
    </source>
</evidence>
<organism evidence="4 5">
    <name type="scientific">Ammoniphilus resinae</name>
    <dbReference type="NCBI Taxonomy" id="861532"/>
    <lineage>
        <taxon>Bacteria</taxon>
        <taxon>Bacillati</taxon>
        <taxon>Bacillota</taxon>
        <taxon>Bacilli</taxon>
        <taxon>Bacillales</taxon>
        <taxon>Paenibacillaceae</taxon>
        <taxon>Aneurinibacillus group</taxon>
        <taxon>Ammoniphilus</taxon>
    </lineage>
</organism>
<protein>
    <submittedName>
        <fullName evidence="4">Tripartite ATP-independent transporter DctP family solute receptor</fullName>
    </submittedName>
</protein>
<keyword evidence="4" id="KW-0675">Receptor</keyword>
<gene>
    <name evidence="4" type="ORF">J2Z37_004731</name>
</gene>